<sequence>MHKKKIKKTESSTSAMALVVLIFFGVLLGLVVMAFFAYAPLLCASWLGILYVIGLYLSTESKWRWHDAQEFENRFWTGTAFIFSAAALYIKDSPLAVGQWNSTLGLVLVFGFTMSVHFFDRFIHRQEISRRPRLKESTRQFSHNLFRYKATAEEKTKLVTECVGRIDRHYLPSTINNMINLAEVKRRELKIFRILAGAGKDELNYILNHIRLALLFYKVKDHSKVREDQSRTLILDLLCTTRLADLSVMSRALLLDALMVMKISAHPMAEKWVRNIILKTLGDDLSNLKTYTDAKGDFHSMHKLVFNDIRDPTIRADILSHIQREASVQIAHMRLGTKRGRSRKQQAWRKVLSDVDDTLYSSGGRYPAGLDTRFPRHTLYPGVLPFYRELDMGTVGTDDWTDDRVGNLVFLSARPHVYKDVSEKKSYAKFAALHEKMGMHTLPTMLAGNLKSGRAFMWQGDLEPMAQKKFENFCEFYQLYPEFKHVFVGDNGQGDVRAAELIVEKFGPDALEAGFFQRVQPVEKMFNYHSKEDLERWRKMNIIFFDTYVGAALEAFHMKKIRLSGLKKICDEAGQSFEAIHAWLTPQSRERARLLLNRDLTAANVLLSNKFGCSPLVMKPQVFALNSLVRTPIGRGIVRKFRGIDGIYQVDLTDWQASTTNQKRVQAFFPEDSLVVLVVSDVLPIAKSSLNYVKFCLPPSTRVFTPHTLVKTLFGIGRVLRYRVDDEIYMVSILGDHNMMNMTAFLNTDSVQPVDEEFLKHYTSIGSSSPRMLAGVRSSIGYITKKLITFVPGGSAAKSLFPMAVAVDSPFGRAVVVGYREEDHVYELQLFRSETKTRSGEPVCPVGVFVQERHLQLSAVSPPRSFFSMLGLGSSTGKNDMAPTSESVPIGSRVVTAYGKGIIRSYRTVDNIYAVALTDWTLTGGHSVMAFLSKDFIKLVAPTLDVPVLTLTTKGAPPGEKAAIEAPPGSGGIFQLFRYGLSGASAGTIEAVVPYAEEVGVQRHVETVFGLGNTAMDSPYNGCLKVTLVNPDFSGVVAFVQASDTKEIPIESARVRRNTLELLVGPFSYLLSGSNGGTFLPGDDEGASLPKTLFPHGSLVSTPFGEGTVRLHRRQDDIYVVDLPSMHGFFRVSSLQRPVRGVVGGPVDTIYGSGLLEQVREEDGMHVVVLRLGLTTSEARAYLHPTSVIGGIKASRGDVVMTPFGSGVVMQYRSHDGYYRVALDWDSNGQSHTSAYISEKSLVRTGPVEKNSTSCVVICDDPKEAKLNGGLQIAPATHVDDISTSNGWEASFFDCFSSLMPNCCMSTICPCVSIAQIRARLGKPFQESLLVYGSNIFGLVICLVLFISFSTTDDVVTQRSASEGESYTKERSSGGRQVLFLCGAMFFFLFYSASVCLLRMRVRKQYEIDGQCGEDCVVSVFCAPCTVAQMATQTQSYTSGSCSFQPPYGVDTLPGYSAEPATPIPVAFI</sequence>
<keyword evidence="1" id="KW-0812">Transmembrane</keyword>
<dbReference type="GO" id="GO:0008195">
    <property type="term" value="F:phosphatidate phosphatase activity"/>
    <property type="evidence" value="ECO:0007669"/>
    <property type="project" value="InterPro"/>
</dbReference>
<keyword evidence="1" id="KW-0472">Membrane</keyword>
<dbReference type="NCBIfam" id="TIGR01571">
    <property type="entry name" value="A_thal_Cys_rich"/>
    <property type="match status" value="1"/>
</dbReference>
<dbReference type="InterPro" id="IPR019236">
    <property type="entry name" value="APP1_cat"/>
</dbReference>
<evidence type="ECO:0000313" key="4">
    <source>
        <dbReference type="Proteomes" id="UP000285883"/>
    </source>
</evidence>
<feature type="transmembrane region" description="Helical" evidence="1">
    <location>
        <begin position="12"/>
        <end position="32"/>
    </location>
</feature>
<dbReference type="Pfam" id="PF04749">
    <property type="entry name" value="PLAC8"/>
    <property type="match status" value="1"/>
</dbReference>
<dbReference type="EMBL" id="MAYM02001226">
    <property type="protein sequence ID" value="RLN21636.1"/>
    <property type="molecule type" value="Genomic_DNA"/>
</dbReference>
<feature type="transmembrane region" description="Helical" evidence="1">
    <location>
        <begin position="38"/>
        <end position="59"/>
    </location>
</feature>
<protein>
    <recommendedName>
        <fullName evidence="2">Phosphatidate phosphatase APP1 catalytic domain-containing protein</fullName>
    </recommendedName>
</protein>
<accession>A0A3R7IJG1</accession>
<evidence type="ECO:0000256" key="1">
    <source>
        <dbReference type="SAM" id="Phobius"/>
    </source>
</evidence>
<feature type="transmembrane region" description="Helical" evidence="1">
    <location>
        <begin position="102"/>
        <end position="123"/>
    </location>
</feature>
<feature type="transmembrane region" description="Helical" evidence="1">
    <location>
        <begin position="1329"/>
        <end position="1349"/>
    </location>
</feature>
<dbReference type="Pfam" id="PF09949">
    <property type="entry name" value="APP1_cat"/>
    <property type="match status" value="1"/>
</dbReference>
<dbReference type="PANTHER" id="PTHR40861:SF1">
    <property type="entry name" value="PHOSPHATIDATE PHOSPHATASE APP1 CATALYTIC DOMAIN-CONTAINING PROTEIN"/>
    <property type="match status" value="1"/>
</dbReference>
<dbReference type="Proteomes" id="UP000285883">
    <property type="component" value="Unassembled WGS sequence"/>
</dbReference>
<reference evidence="3 4" key="1">
    <citation type="submission" date="2018-07" db="EMBL/GenBank/DDBJ databases">
        <title>Genome sequencing of oomycete isolates from Chile give support for New Zealand origin for Phytophthora kernoviae and make available the first Nothophytophthora sp. genome.</title>
        <authorList>
            <person name="Studholme D.J."/>
            <person name="Sanfuentes E."/>
            <person name="Panda P."/>
            <person name="Hill R."/>
            <person name="Sambles C."/>
            <person name="Grant M."/>
            <person name="Williams N.M."/>
            <person name="Mcdougal R.L."/>
        </authorList>
    </citation>
    <scope>NUCLEOTIDE SEQUENCE [LARGE SCALE GENOMIC DNA]</scope>
    <source>
        <strain evidence="3">Chile2</strain>
    </source>
</reference>
<keyword evidence="1" id="KW-1133">Transmembrane helix</keyword>
<comment type="caution">
    <text evidence="3">The sequence shown here is derived from an EMBL/GenBank/DDBJ whole genome shotgun (WGS) entry which is preliminary data.</text>
</comment>
<evidence type="ECO:0000259" key="2">
    <source>
        <dbReference type="Pfam" id="PF09949"/>
    </source>
</evidence>
<feature type="transmembrane region" description="Helical" evidence="1">
    <location>
        <begin position="1378"/>
        <end position="1398"/>
    </location>
</feature>
<gene>
    <name evidence="3" type="ORF">BBI17_003595</name>
</gene>
<organism evidence="3 4">
    <name type="scientific">Phytophthora kernoviae</name>
    <dbReference type="NCBI Taxonomy" id="325452"/>
    <lineage>
        <taxon>Eukaryota</taxon>
        <taxon>Sar</taxon>
        <taxon>Stramenopiles</taxon>
        <taxon>Oomycota</taxon>
        <taxon>Peronosporomycetes</taxon>
        <taxon>Peronosporales</taxon>
        <taxon>Peronosporaceae</taxon>
        <taxon>Phytophthora</taxon>
    </lineage>
</organism>
<dbReference type="PANTHER" id="PTHR40861">
    <property type="entry name" value="DUF2183 DOMAIN-CONTAINING PROTEIN"/>
    <property type="match status" value="1"/>
</dbReference>
<evidence type="ECO:0000313" key="3">
    <source>
        <dbReference type="EMBL" id="RLN21636.1"/>
    </source>
</evidence>
<proteinExistence type="predicted"/>
<name>A0A3R7IJG1_9STRA</name>
<feature type="domain" description="Phosphatidate phosphatase APP1 catalytic" evidence="2">
    <location>
        <begin position="350"/>
        <end position="506"/>
    </location>
</feature>
<dbReference type="InterPro" id="IPR006461">
    <property type="entry name" value="PLAC_motif_containing"/>
</dbReference>